<dbReference type="Gene3D" id="2.60.120.680">
    <property type="entry name" value="GOLD domain"/>
    <property type="match status" value="1"/>
</dbReference>
<feature type="chain" id="PRO_5027107351" evidence="11">
    <location>
        <begin position="26"/>
        <end position="233"/>
    </location>
</feature>
<keyword evidence="5 11" id="KW-0732">Signal</keyword>
<evidence type="ECO:0000256" key="8">
    <source>
        <dbReference type="ARBA" id="ARBA00037847"/>
    </source>
</evidence>
<accession>A0A6J2U8B2</accession>
<gene>
    <name evidence="14" type="primary">LOC115631871</name>
</gene>
<dbReference type="Pfam" id="PF01105">
    <property type="entry name" value="EMP24_GP25L"/>
    <property type="match status" value="1"/>
</dbReference>
<proteinExistence type="inferred from homology"/>
<keyword evidence="4 9" id="KW-0812">Transmembrane</keyword>
<evidence type="ECO:0000256" key="1">
    <source>
        <dbReference type="ARBA" id="ARBA00004479"/>
    </source>
</evidence>
<keyword evidence="6 10" id="KW-1133">Transmembrane helix</keyword>
<evidence type="ECO:0000256" key="5">
    <source>
        <dbReference type="ARBA" id="ARBA00022729"/>
    </source>
</evidence>
<feature type="domain" description="GOLD" evidence="12">
    <location>
        <begin position="41"/>
        <end position="125"/>
    </location>
</feature>
<evidence type="ECO:0000259" key="12">
    <source>
        <dbReference type="PROSITE" id="PS50866"/>
    </source>
</evidence>
<keyword evidence="3" id="KW-0217">Developmental protein</keyword>
<dbReference type="SUPFAM" id="SSF101576">
    <property type="entry name" value="Supernatant protein factor (SPF), C-terminal domain"/>
    <property type="match status" value="1"/>
</dbReference>
<evidence type="ECO:0000256" key="10">
    <source>
        <dbReference type="SAM" id="Phobius"/>
    </source>
</evidence>
<dbReference type="GeneID" id="115631871"/>
<comment type="subcellular location">
    <subcellularLocation>
        <location evidence="8">Endomembrane system</location>
        <topology evidence="8">Single-pass membrane protein</topology>
    </subcellularLocation>
    <subcellularLocation>
        <location evidence="1 9">Membrane</location>
        <topology evidence="1 9">Single-pass type I membrane protein</topology>
    </subcellularLocation>
</comment>
<dbReference type="SMART" id="SM01190">
    <property type="entry name" value="EMP24_GP25L"/>
    <property type="match status" value="1"/>
</dbReference>
<dbReference type="GO" id="GO:0012505">
    <property type="term" value="C:endomembrane system"/>
    <property type="evidence" value="ECO:0007669"/>
    <property type="project" value="UniProtKB-SubCell"/>
</dbReference>
<protein>
    <submittedName>
        <fullName evidence="14">Transmembrane emp24 domain-containing protein 1</fullName>
    </submittedName>
</protein>
<evidence type="ECO:0000256" key="3">
    <source>
        <dbReference type="ARBA" id="ARBA00022473"/>
    </source>
</evidence>
<dbReference type="InterPro" id="IPR036598">
    <property type="entry name" value="GOLD_dom_sf"/>
</dbReference>
<evidence type="ECO:0000313" key="13">
    <source>
        <dbReference type="Proteomes" id="UP000504634"/>
    </source>
</evidence>
<dbReference type="AlphaFoldDB" id="A0A6J2U8B2"/>
<dbReference type="InterPro" id="IPR009038">
    <property type="entry name" value="GOLD_dom"/>
</dbReference>
<organism evidence="13 14">
    <name type="scientific">Drosophila lebanonensis</name>
    <name type="common">Fruit fly</name>
    <name type="synonym">Scaptodrosophila lebanonensis</name>
    <dbReference type="NCBI Taxonomy" id="7225"/>
    <lineage>
        <taxon>Eukaryota</taxon>
        <taxon>Metazoa</taxon>
        <taxon>Ecdysozoa</taxon>
        <taxon>Arthropoda</taxon>
        <taxon>Hexapoda</taxon>
        <taxon>Insecta</taxon>
        <taxon>Pterygota</taxon>
        <taxon>Neoptera</taxon>
        <taxon>Endopterygota</taxon>
        <taxon>Diptera</taxon>
        <taxon>Brachycera</taxon>
        <taxon>Muscomorpha</taxon>
        <taxon>Ephydroidea</taxon>
        <taxon>Drosophilidae</taxon>
        <taxon>Scaptodrosophila</taxon>
    </lineage>
</organism>
<evidence type="ECO:0000256" key="9">
    <source>
        <dbReference type="RuleBase" id="RU003827"/>
    </source>
</evidence>
<feature type="transmembrane region" description="Helical" evidence="10">
    <location>
        <begin position="197"/>
        <end position="216"/>
    </location>
</feature>
<dbReference type="GO" id="GO:0016020">
    <property type="term" value="C:membrane"/>
    <property type="evidence" value="ECO:0007669"/>
    <property type="project" value="UniProtKB-SubCell"/>
</dbReference>
<reference evidence="14" key="1">
    <citation type="submission" date="2025-08" db="UniProtKB">
        <authorList>
            <consortium name="RefSeq"/>
        </authorList>
    </citation>
    <scope>IDENTIFICATION</scope>
    <source>
        <strain evidence="14">11010-0011.00</strain>
        <tissue evidence="14">Whole body</tissue>
    </source>
</reference>
<comment type="similarity">
    <text evidence="2 9">Belongs to the EMP24/GP25L family.</text>
</comment>
<evidence type="ECO:0000256" key="6">
    <source>
        <dbReference type="ARBA" id="ARBA00022989"/>
    </source>
</evidence>
<evidence type="ECO:0000256" key="11">
    <source>
        <dbReference type="SAM" id="SignalP"/>
    </source>
</evidence>
<feature type="signal peptide" evidence="11">
    <location>
        <begin position="1"/>
        <end position="25"/>
    </location>
</feature>
<dbReference type="InterPro" id="IPR015720">
    <property type="entry name" value="Emp24-like"/>
</dbReference>
<evidence type="ECO:0000256" key="4">
    <source>
        <dbReference type="ARBA" id="ARBA00022692"/>
    </source>
</evidence>
<dbReference type="OrthoDB" id="5976732at2759"/>
<evidence type="ECO:0000256" key="2">
    <source>
        <dbReference type="ARBA" id="ARBA00007104"/>
    </source>
</evidence>
<keyword evidence="13" id="KW-1185">Reference proteome</keyword>
<evidence type="ECO:0000313" key="14">
    <source>
        <dbReference type="RefSeq" id="XP_030384579.1"/>
    </source>
</evidence>
<sequence length="233" mass="27426">MFQIARETLLMLFLLLLLLLSSGSAEPYVTQLTVFAEAGRMECYHHPVAATEYILIEYQVIDGGHGEAHVNFNLMDPKRVLLITEQKQNRGKHNITAEETGIYKLCFDNTISSFNRKIITFHLEVAAADFERRELEQLRKEMHTDYHFDRAFTDLHNYIGKINVNLMRSRQTQDFIRANEAWDRNLAESNNRMVNNWSMVQFTSMILVGMLQVFMLRSIFHTDGRMHNFWRQF</sequence>
<dbReference type="PANTHER" id="PTHR22811">
    <property type="entry name" value="TRANSMEMBRANE EMP24 DOMAIN-CONTAINING PROTEIN"/>
    <property type="match status" value="1"/>
</dbReference>
<name>A0A6J2U8B2_DROLE</name>
<dbReference type="Proteomes" id="UP000504634">
    <property type="component" value="Unplaced"/>
</dbReference>
<dbReference type="RefSeq" id="XP_030384579.1">
    <property type="nucleotide sequence ID" value="XM_030528719.1"/>
</dbReference>
<evidence type="ECO:0000256" key="7">
    <source>
        <dbReference type="ARBA" id="ARBA00023136"/>
    </source>
</evidence>
<keyword evidence="7 10" id="KW-0472">Membrane</keyword>
<dbReference type="PROSITE" id="PS50866">
    <property type="entry name" value="GOLD"/>
    <property type="match status" value="1"/>
</dbReference>